<gene>
    <name evidence="1" type="ORF">BV25DRAFT_1360244</name>
</gene>
<evidence type="ECO:0000313" key="1">
    <source>
        <dbReference type="EMBL" id="KAI0057666.1"/>
    </source>
</evidence>
<keyword evidence="2" id="KW-1185">Reference proteome</keyword>
<name>A0ACB8SPK8_9AGAM</name>
<reference evidence="1" key="2">
    <citation type="journal article" date="2022" name="New Phytol.">
        <title>Evolutionary transition to the ectomycorrhizal habit in the genomes of a hyperdiverse lineage of mushroom-forming fungi.</title>
        <authorList>
            <person name="Looney B."/>
            <person name="Miyauchi S."/>
            <person name="Morin E."/>
            <person name="Drula E."/>
            <person name="Courty P.E."/>
            <person name="Kohler A."/>
            <person name="Kuo A."/>
            <person name="LaButti K."/>
            <person name="Pangilinan J."/>
            <person name="Lipzen A."/>
            <person name="Riley R."/>
            <person name="Andreopoulos W."/>
            <person name="He G."/>
            <person name="Johnson J."/>
            <person name="Nolan M."/>
            <person name="Tritt A."/>
            <person name="Barry K.W."/>
            <person name="Grigoriev I.V."/>
            <person name="Nagy L.G."/>
            <person name="Hibbett D."/>
            <person name="Henrissat B."/>
            <person name="Matheny P.B."/>
            <person name="Labbe J."/>
            <person name="Martin F.M."/>
        </authorList>
    </citation>
    <scope>NUCLEOTIDE SEQUENCE</scope>
    <source>
        <strain evidence="1">HHB10654</strain>
    </source>
</reference>
<dbReference type="Proteomes" id="UP000814140">
    <property type="component" value="Unassembled WGS sequence"/>
</dbReference>
<evidence type="ECO:0000313" key="2">
    <source>
        <dbReference type="Proteomes" id="UP000814140"/>
    </source>
</evidence>
<organism evidence="1 2">
    <name type="scientific">Artomyces pyxidatus</name>
    <dbReference type="NCBI Taxonomy" id="48021"/>
    <lineage>
        <taxon>Eukaryota</taxon>
        <taxon>Fungi</taxon>
        <taxon>Dikarya</taxon>
        <taxon>Basidiomycota</taxon>
        <taxon>Agaricomycotina</taxon>
        <taxon>Agaricomycetes</taxon>
        <taxon>Russulales</taxon>
        <taxon>Auriscalpiaceae</taxon>
        <taxon>Artomyces</taxon>
    </lineage>
</organism>
<reference evidence="1" key="1">
    <citation type="submission" date="2021-03" db="EMBL/GenBank/DDBJ databases">
        <authorList>
            <consortium name="DOE Joint Genome Institute"/>
            <person name="Ahrendt S."/>
            <person name="Looney B.P."/>
            <person name="Miyauchi S."/>
            <person name="Morin E."/>
            <person name="Drula E."/>
            <person name="Courty P.E."/>
            <person name="Chicoki N."/>
            <person name="Fauchery L."/>
            <person name="Kohler A."/>
            <person name="Kuo A."/>
            <person name="Labutti K."/>
            <person name="Pangilinan J."/>
            <person name="Lipzen A."/>
            <person name="Riley R."/>
            <person name="Andreopoulos W."/>
            <person name="He G."/>
            <person name="Johnson J."/>
            <person name="Barry K.W."/>
            <person name="Grigoriev I.V."/>
            <person name="Nagy L."/>
            <person name="Hibbett D."/>
            <person name="Henrissat B."/>
            <person name="Matheny P.B."/>
            <person name="Labbe J."/>
            <person name="Martin F."/>
        </authorList>
    </citation>
    <scope>NUCLEOTIDE SEQUENCE</scope>
    <source>
        <strain evidence="1">HHB10654</strain>
    </source>
</reference>
<proteinExistence type="predicted"/>
<accession>A0ACB8SPK8</accession>
<sequence length="263" mass="28425">MSYGSFDNPLGLDEDLPVTVRHDIYPTIDPEPLFAAKTFKGKVVLITGASRGIGAEIALHYGRAGADLALVARNEALLDTTKAAVLAAVPDARVLTFALDVVDTAAVEAAVRATVEHFGRLDVLVPNAGVLRPLRHYFINEDPNGWWKTIEINLRGVYNFAHFAIPHLMKTKGSIIAISSLVAQVRGIGGTDYSISKHALGRFTEFVVLEYPDVKMYALHPGSVATDMADMSNAQMELPDQPRLSAATCLYLSSGKGEYLSGR</sequence>
<comment type="caution">
    <text evidence="1">The sequence shown here is derived from an EMBL/GenBank/DDBJ whole genome shotgun (WGS) entry which is preliminary data.</text>
</comment>
<dbReference type="EMBL" id="MU277244">
    <property type="protein sequence ID" value="KAI0057666.1"/>
    <property type="molecule type" value="Genomic_DNA"/>
</dbReference>
<protein>
    <submittedName>
        <fullName evidence="1">NAD-P-binding protein</fullName>
    </submittedName>
</protein>